<dbReference type="Proteomes" id="UP000825935">
    <property type="component" value="Chromosome 8"/>
</dbReference>
<dbReference type="OMA" id="GKCEMWA"/>
<dbReference type="Pfam" id="PF00806">
    <property type="entry name" value="PUF"/>
    <property type="match status" value="2"/>
</dbReference>
<accession>A0A8T2U546</accession>
<sequence>MKRKWNVKTVSRGGTNNDDRQHDFSSRFSAHPTEQKLSKRHVNGPFETSVKVQKQGPYKRKFNPQSNKAADGSDDQSLSRHKLKKKLTEARKKHTDRNFELGKEVKVLWETLRRKKLESADHSRIASAILDKIKGKEMEMVNSHVMSRVLQTCLKFCGAEERASVYAQLRPHMLDMAQNIYSHHLVLKMLDQAAADEKSQLHKMIASLHGHVVAFLRHPVASAVVEHAYRLSNSIQKQELVTEFFSPEFGLFKGLVSKTPCRLVDLLAQEPPSKRRSVLEYMTSSLQPILEKGILDHSIIHRVLTEYLSIAGKSMAADLLQQISGSSLIRMIHTREGAKIGVTCVSRGSRKERKKIIKALKGNAAKVACDAYGCLVLIAILDIVDDTEMLNKFIVNELVSSIEQIAFDRHGRRIFLHLLSPQKANGISADALTPLEAGNCVSDEDNEENTESKEELVKASKKDPYVRRKELLTGSCLGEKLVDLCIEHAGYLLGGALGKDLIYEVAKGGHDGVLWHVVPAGICKLHQAIADIGANPRAADFDEEHIFEQYHASRTIRRLIIEPTMLPNNVTARSFARVLWDTTLKGNCMEWATGHSQKIVTAFQICDDKLVRKEAMKELKPLIDSGLLKNNGDLTEVSDRPIKKKNL</sequence>
<dbReference type="EMBL" id="CM035413">
    <property type="protein sequence ID" value="KAH7431324.1"/>
    <property type="molecule type" value="Genomic_DNA"/>
</dbReference>
<dbReference type="AlphaFoldDB" id="A0A8T2U546"/>
<gene>
    <name evidence="7" type="ORF">KP509_08G042900</name>
</gene>
<name>A0A8T2U546_CERRI</name>
<feature type="domain" description="PUM-HD" evidence="6">
    <location>
        <begin position="112"/>
        <end position="485"/>
    </location>
</feature>
<dbReference type="SMART" id="SM00025">
    <property type="entry name" value="Pumilio"/>
    <property type="match status" value="5"/>
</dbReference>
<dbReference type="InterPro" id="IPR012959">
    <property type="entry name" value="CPL_dom"/>
</dbReference>
<dbReference type="PROSITE" id="PS50303">
    <property type="entry name" value="PUM_HD"/>
    <property type="match status" value="1"/>
</dbReference>
<dbReference type="Pfam" id="PF08144">
    <property type="entry name" value="CPL"/>
    <property type="match status" value="1"/>
</dbReference>
<evidence type="ECO:0000256" key="2">
    <source>
        <dbReference type="ARBA" id="ARBA00022845"/>
    </source>
</evidence>
<evidence type="ECO:0000256" key="3">
    <source>
        <dbReference type="ARBA" id="ARBA00022884"/>
    </source>
</evidence>
<dbReference type="GO" id="GO:0005730">
    <property type="term" value="C:nucleolus"/>
    <property type="evidence" value="ECO:0007669"/>
    <property type="project" value="TreeGrafter"/>
</dbReference>
<evidence type="ECO:0000313" key="7">
    <source>
        <dbReference type="EMBL" id="KAH7431321.1"/>
    </source>
</evidence>
<dbReference type="PANTHER" id="PTHR13389">
    <property type="entry name" value="PUMILIO HOMOLOG 3"/>
    <property type="match status" value="1"/>
</dbReference>
<dbReference type="SUPFAM" id="SSF48371">
    <property type="entry name" value="ARM repeat"/>
    <property type="match status" value="1"/>
</dbReference>
<dbReference type="EMBL" id="CM035413">
    <property type="protein sequence ID" value="KAH7431321.1"/>
    <property type="molecule type" value="Genomic_DNA"/>
</dbReference>
<dbReference type="Gene3D" id="1.25.10.10">
    <property type="entry name" value="Leucine-rich Repeat Variant"/>
    <property type="match status" value="2"/>
</dbReference>
<proteinExistence type="predicted"/>
<comment type="caution">
    <text evidence="7">The sequence shown here is derived from an EMBL/GenBank/DDBJ whole genome shotgun (WGS) entry which is preliminary data.</text>
</comment>
<reference evidence="7" key="1">
    <citation type="submission" date="2021-08" db="EMBL/GenBank/DDBJ databases">
        <title>WGS assembly of Ceratopteris richardii.</title>
        <authorList>
            <person name="Marchant D.B."/>
            <person name="Chen G."/>
            <person name="Jenkins J."/>
            <person name="Shu S."/>
            <person name="Leebens-Mack J."/>
            <person name="Grimwood J."/>
            <person name="Schmutz J."/>
            <person name="Soltis P."/>
            <person name="Soltis D."/>
            <person name="Chen Z.-H."/>
        </authorList>
    </citation>
    <scope>NUCLEOTIDE SEQUENCE</scope>
    <source>
        <strain evidence="7">Whitten #5841</strain>
        <tissue evidence="7">Leaf</tissue>
    </source>
</reference>
<evidence type="ECO:0000313" key="8">
    <source>
        <dbReference type="Proteomes" id="UP000825935"/>
    </source>
</evidence>
<evidence type="ECO:0000256" key="4">
    <source>
        <dbReference type="PROSITE-ProRule" id="PRU00317"/>
    </source>
</evidence>
<dbReference type="OrthoDB" id="497380at2759"/>
<evidence type="ECO:0000259" key="6">
    <source>
        <dbReference type="PROSITE" id="PS50303"/>
    </source>
</evidence>
<dbReference type="GO" id="GO:0006417">
    <property type="term" value="P:regulation of translation"/>
    <property type="evidence" value="ECO:0007669"/>
    <property type="project" value="UniProtKB-KW"/>
</dbReference>
<dbReference type="InterPro" id="IPR033133">
    <property type="entry name" value="PUM-HD"/>
</dbReference>
<feature type="region of interest" description="Disordered" evidence="5">
    <location>
        <begin position="1"/>
        <end position="82"/>
    </location>
</feature>
<dbReference type="InterPro" id="IPR001313">
    <property type="entry name" value="Pumilio_RNA-bd_rpt"/>
</dbReference>
<keyword evidence="1" id="KW-0677">Repeat</keyword>
<keyword evidence="8" id="KW-1185">Reference proteome</keyword>
<organism evidence="7 8">
    <name type="scientific">Ceratopteris richardii</name>
    <name type="common">Triangle waterfern</name>
    <dbReference type="NCBI Taxonomy" id="49495"/>
    <lineage>
        <taxon>Eukaryota</taxon>
        <taxon>Viridiplantae</taxon>
        <taxon>Streptophyta</taxon>
        <taxon>Embryophyta</taxon>
        <taxon>Tracheophyta</taxon>
        <taxon>Polypodiopsida</taxon>
        <taxon>Polypodiidae</taxon>
        <taxon>Polypodiales</taxon>
        <taxon>Pteridineae</taxon>
        <taxon>Pteridaceae</taxon>
        <taxon>Parkerioideae</taxon>
        <taxon>Ceratopteris</taxon>
    </lineage>
</organism>
<dbReference type="PROSITE" id="PS50302">
    <property type="entry name" value="PUM"/>
    <property type="match status" value="1"/>
</dbReference>
<protein>
    <recommendedName>
        <fullName evidence="6">PUM-HD domain-containing protein</fullName>
    </recommendedName>
</protein>
<dbReference type="GO" id="GO:0003729">
    <property type="term" value="F:mRNA binding"/>
    <property type="evidence" value="ECO:0007669"/>
    <property type="project" value="TreeGrafter"/>
</dbReference>
<feature type="repeat" description="Pumilio" evidence="4">
    <location>
        <begin position="359"/>
        <end position="396"/>
    </location>
</feature>
<dbReference type="InterPro" id="IPR040059">
    <property type="entry name" value="PUM3"/>
</dbReference>
<keyword evidence="2" id="KW-0810">Translation regulation</keyword>
<evidence type="ECO:0000256" key="5">
    <source>
        <dbReference type="SAM" id="MobiDB-lite"/>
    </source>
</evidence>
<dbReference type="InterPro" id="IPR016024">
    <property type="entry name" value="ARM-type_fold"/>
</dbReference>
<evidence type="ECO:0000256" key="1">
    <source>
        <dbReference type="ARBA" id="ARBA00022737"/>
    </source>
</evidence>
<keyword evidence="3" id="KW-0694">RNA-binding</keyword>
<dbReference type="PANTHER" id="PTHR13389:SF0">
    <property type="entry name" value="PUMILIO HOMOLOG 3"/>
    <property type="match status" value="1"/>
</dbReference>
<dbReference type="InterPro" id="IPR011989">
    <property type="entry name" value="ARM-like"/>
</dbReference>